<dbReference type="Pfam" id="PF01105">
    <property type="entry name" value="EMP24_GP25L"/>
    <property type="match status" value="1"/>
</dbReference>
<protein>
    <submittedName>
        <fullName evidence="10">Putative member of the p24 family</fullName>
    </submittedName>
</protein>
<evidence type="ECO:0000256" key="8">
    <source>
        <dbReference type="SAM" id="SignalP"/>
    </source>
</evidence>
<dbReference type="InterPro" id="IPR015720">
    <property type="entry name" value="Emp24-like"/>
</dbReference>
<evidence type="ECO:0000256" key="4">
    <source>
        <dbReference type="ARBA" id="ARBA00022729"/>
    </source>
</evidence>
<keyword evidence="4 8" id="KW-0732">Signal</keyword>
<reference evidence="10 11" key="1">
    <citation type="journal article" date="2011" name="J. Biotechnol.">
        <title>High-quality genome sequence of Pichia pastoris CBS7435.</title>
        <authorList>
            <person name="Kuberl A."/>
            <person name="Schneider J."/>
            <person name="Thallinger G.G."/>
            <person name="Anderl I."/>
            <person name="Wibberg D."/>
            <person name="Hajek T."/>
            <person name="Jaenicke S."/>
            <person name="Brinkrolf K."/>
            <person name="Goesmann A."/>
            <person name="Szczepanowski R."/>
            <person name="Puhler A."/>
            <person name="Schwab H."/>
            <person name="Glieder A."/>
            <person name="Pichler H."/>
        </authorList>
    </citation>
    <scope>NUCLEOTIDE SEQUENCE [LARGE SCALE GENOMIC DNA]</scope>
    <source>
        <strain evidence="11">ATCC 76273 / CBS 7435 / CECT 11047 / NRRL Y-11430 / Wegner 21-1</strain>
    </source>
</reference>
<evidence type="ECO:0000256" key="3">
    <source>
        <dbReference type="ARBA" id="ARBA00022692"/>
    </source>
</evidence>
<keyword evidence="11" id="KW-1185">Reference proteome</keyword>
<feature type="domain" description="GOLD" evidence="9">
    <location>
        <begin position="27"/>
        <end position="124"/>
    </location>
</feature>
<name>A0A1G4KPY6_KOMPC</name>
<dbReference type="PROSITE" id="PS50866">
    <property type="entry name" value="GOLD"/>
    <property type="match status" value="1"/>
</dbReference>
<evidence type="ECO:0000256" key="2">
    <source>
        <dbReference type="ARBA" id="ARBA00007104"/>
    </source>
</evidence>
<evidence type="ECO:0000259" key="9">
    <source>
        <dbReference type="PROSITE" id="PS50866"/>
    </source>
</evidence>
<comment type="similarity">
    <text evidence="2 7">Belongs to the EMP24/GP25L family.</text>
</comment>
<keyword evidence="3 7" id="KW-0812">Transmembrane</keyword>
<evidence type="ECO:0000256" key="1">
    <source>
        <dbReference type="ARBA" id="ARBA00004479"/>
    </source>
</evidence>
<keyword evidence="5" id="KW-1133">Transmembrane helix</keyword>
<evidence type="ECO:0000256" key="7">
    <source>
        <dbReference type="RuleBase" id="RU003827"/>
    </source>
</evidence>
<comment type="subcellular location">
    <subcellularLocation>
        <location evidence="1 7">Membrane</location>
        <topology evidence="1 7">Single-pass type I membrane protein</topology>
    </subcellularLocation>
</comment>
<evidence type="ECO:0000313" key="11">
    <source>
        <dbReference type="Proteomes" id="UP000006853"/>
    </source>
</evidence>
<accession>A0A1G4KPY6</accession>
<dbReference type="GO" id="GO:0016020">
    <property type="term" value="C:membrane"/>
    <property type="evidence" value="ECO:0007669"/>
    <property type="project" value="UniProtKB-SubCell"/>
</dbReference>
<proteinExistence type="inferred from homology"/>
<feature type="chain" id="PRO_5009236602" evidence="8">
    <location>
        <begin position="18"/>
        <end position="213"/>
    </location>
</feature>
<evidence type="ECO:0000256" key="6">
    <source>
        <dbReference type="ARBA" id="ARBA00023136"/>
    </source>
</evidence>
<keyword evidence="6" id="KW-0472">Membrane</keyword>
<reference evidence="10 11" key="2">
    <citation type="journal article" date="2016" name="FEMS Yeast Res.">
        <title>Curation of the genome annotation of Pichia pastoris (Komagataella phaffii) CBS7435 from gene level to protein function.</title>
        <authorList>
            <person name="Valli M."/>
            <person name="Tatto N.E."/>
            <person name="Peymann A."/>
            <person name="Gruber C."/>
            <person name="Landes N."/>
            <person name="Ekker H."/>
            <person name="Thallinger G.G."/>
            <person name="Mattanovich D."/>
            <person name="Gasser B."/>
            <person name="Graf A.B."/>
        </authorList>
    </citation>
    <scope>GENOME REANNOTATION</scope>
    <source>
        <strain evidence="10 11">ATCC 76273 / CBS 7435 / CECT 11047 / NRRL Y-11430 / Wegner 21-1</strain>
    </source>
</reference>
<dbReference type="EMBL" id="FR839629">
    <property type="protein sequence ID" value="SCV12053.1"/>
    <property type="molecule type" value="Genomic_DNA"/>
</dbReference>
<gene>
    <name evidence="10" type="primary">ERP5</name>
    <name evidence="10" type="ordered locus">PP7435_Chr2-2188</name>
</gene>
<evidence type="ECO:0000313" key="10">
    <source>
        <dbReference type="EMBL" id="SCV12053.1"/>
    </source>
</evidence>
<dbReference type="AlphaFoldDB" id="A0A1G4KPY6"/>
<dbReference type="PANTHER" id="PTHR22811">
    <property type="entry name" value="TRANSMEMBRANE EMP24 DOMAIN-CONTAINING PROTEIN"/>
    <property type="match status" value="1"/>
</dbReference>
<feature type="signal peptide" evidence="8">
    <location>
        <begin position="1"/>
        <end position="17"/>
    </location>
</feature>
<dbReference type="Proteomes" id="UP000006853">
    <property type="component" value="Chromosome 2"/>
</dbReference>
<dbReference type="SMART" id="SM01190">
    <property type="entry name" value="EMP24_GP25L"/>
    <property type="match status" value="1"/>
</dbReference>
<evidence type="ECO:0000256" key="5">
    <source>
        <dbReference type="ARBA" id="ARBA00022989"/>
    </source>
</evidence>
<sequence>MSKLLTLLFLLVGIANAFHFYVDTDETKCFYEELPKDTIAVGKYEVYELNLNTREYEKVNNLKVELTVEELFHNNHKVVNQKNEPIGQLTFTSLDTGEHRFCLTPRHTDWSKRARHRVFFDLAIGDAKSYVDSKKSSEFNELTARINELSKKLQHIRVEQDLFREREMIFRDQSESTNSRAVKWTLFQVAVLVATGVWQLSYLKGFFVKQKVV</sequence>
<dbReference type="InterPro" id="IPR009038">
    <property type="entry name" value="GOLD_dom"/>
</dbReference>
<organism evidence="10 11">
    <name type="scientific">Komagataella phaffii (strain ATCC 76273 / CBS 7435 / CECT 11047 / NRRL Y-11430 / Wegner 21-1)</name>
    <name type="common">Yeast</name>
    <name type="synonym">Pichia pastoris</name>
    <dbReference type="NCBI Taxonomy" id="981350"/>
    <lineage>
        <taxon>Eukaryota</taxon>
        <taxon>Fungi</taxon>
        <taxon>Dikarya</taxon>
        <taxon>Ascomycota</taxon>
        <taxon>Saccharomycotina</taxon>
        <taxon>Pichiomycetes</taxon>
        <taxon>Pichiales</taxon>
        <taxon>Pichiaceae</taxon>
        <taxon>Komagataella</taxon>
    </lineage>
</organism>